<dbReference type="PANTHER" id="PTHR48022:SF41">
    <property type="entry name" value="MAJOR FACILITATOR SUPERFAMILY (MFS) PROFILE DOMAIN-CONTAINING PROTEIN"/>
    <property type="match status" value="1"/>
</dbReference>
<reference evidence="9" key="1">
    <citation type="journal article" date="2021" name="Mol. Plant Microbe Interact.">
        <title>Complete Genome Sequence of the Plant-Pathogenic Fungus Colletotrichum lupini.</title>
        <authorList>
            <person name="Baroncelli R."/>
            <person name="Pensec F."/>
            <person name="Da Lio D."/>
            <person name="Boufleur T."/>
            <person name="Vicente I."/>
            <person name="Sarrocco S."/>
            <person name="Picot A."/>
            <person name="Baraldi E."/>
            <person name="Sukno S."/>
            <person name="Thon M."/>
            <person name="Le Floch G."/>
        </authorList>
    </citation>
    <scope>NUCLEOTIDE SEQUENCE</scope>
    <source>
        <strain evidence="9">IMI 504893</strain>
    </source>
</reference>
<accession>A0A9Q8SQX9</accession>
<dbReference type="PANTHER" id="PTHR48022">
    <property type="entry name" value="PLASTIDIC GLUCOSE TRANSPORTER 4"/>
    <property type="match status" value="1"/>
</dbReference>
<dbReference type="Gene3D" id="1.20.1250.20">
    <property type="entry name" value="MFS general substrate transporter like domains"/>
    <property type="match status" value="1"/>
</dbReference>
<evidence type="ECO:0000256" key="6">
    <source>
        <dbReference type="SAM" id="MobiDB-lite"/>
    </source>
</evidence>
<feature type="transmembrane region" description="Helical" evidence="7">
    <location>
        <begin position="373"/>
        <end position="394"/>
    </location>
</feature>
<keyword evidence="3 7" id="KW-0812">Transmembrane</keyword>
<feature type="transmembrane region" description="Helical" evidence="7">
    <location>
        <begin position="521"/>
        <end position="539"/>
    </location>
</feature>
<dbReference type="PROSITE" id="PS50850">
    <property type="entry name" value="MFS"/>
    <property type="match status" value="1"/>
</dbReference>
<dbReference type="InterPro" id="IPR020846">
    <property type="entry name" value="MFS_dom"/>
</dbReference>
<keyword evidence="4 7" id="KW-1133">Transmembrane helix</keyword>
<feature type="transmembrane region" description="Helical" evidence="7">
    <location>
        <begin position="554"/>
        <end position="578"/>
    </location>
</feature>
<feature type="region of interest" description="Disordered" evidence="6">
    <location>
        <begin position="1"/>
        <end position="25"/>
    </location>
</feature>
<feature type="transmembrane region" description="Helical" evidence="7">
    <location>
        <begin position="309"/>
        <end position="330"/>
    </location>
</feature>
<evidence type="ECO:0000259" key="8">
    <source>
        <dbReference type="PROSITE" id="PS50850"/>
    </source>
</evidence>
<comment type="subcellular location">
    <subcellularLocation>
        <location evidence="1">Membrane</location>
        <topology evidence="1">Multi-pass membrane protein</topology>
    </subcellularLocation>
</comment>
<dbReference type="InterPro" id="IPR036259">
    <property type="entry name" value="MFS_trans_sf"/>
</dbReference>
<feature type="transmembrane region" description="Helical" evidence="7">
    <location>
        <begin position="652"/>
        <end position="673"/>
    </location>
</feature>
<feature type="transmembrane region" description="Helical" evidence="7">
    <location>
        <begin position="444"/>
        <end position="464"/>
    </location>
</feature>
<dbReference type="RefSeq" id="XP_049143480.1">
    <property type="nucleotide sequence ID" value="XM_049286337.1"/>
</dbReference>
<keyword evidence="5 7" id="KW-0472">Membrane</keyword>
<dbReference type="KEGG" id="clup:CLUP02_07342"/>
<feature type="transmembrane region" description="Helical" evidence="7">
    <location>
        <begin position="406"/>
        <end position="432"/>
    </location>
</feature>
<dbReference type="EMBL" id="CP019476">
    <property type="protein sequence ID" value="UQC81856.1"/>
    <property type="molecule type" value="Genomic_DNA"/>
</dbReference>
<protein>
    <recommendedName>
        <fullName evidence="8">Major facilitator superfamily (MFS) profile domain-containing protein</fullName>
    </recommendedName>
</protein>
<name>A0A9Q8SQX9_9PEZI</name>
<dbReference type="InterPro" id="IPR005828">
    <property type="entry name" value="MFS_sugar_transport-like"/>
</dbReference>
<feature type="transmembrane region" description="Helical" evidence="7">
    <location>
        <begin position="262"/>
        <end position="289"/>
    </location>
</feature>
<feature type="transmembrane region" description="Helical" evidence="7">
    <location>
        <begin position="342"/>
        <end position="361"/>
    </location>
</feature>
<dbReference type="AlphaFoldDB" id="A0A9Q8SQX9"/>
<evidence type="ECO:0000256" key="3">
    <source>
        <dbReference type="ARBA" id="ARBA00022692"/>
    </source>
</evidence>
<dbReference type="GO" id="GO:0016020">
    <property type="term" value="C:membrane"/>
    <property type="evidence" value="ECO:0007669"/>
    <property type="project" value="UniProtKB-SubCell"/>
</dbReference>
<proteinExistence type="inferred from homology"/>
<evidence type="ECO:0000256" key="4">
    <source>
        <dbReference type="ARBA" id="ARBA00022989"/>
    </source>
</evidence>
<dbReference type="GO" id="GO:0005351">
    <property type="term" value="F:carbohydrate:proton symporter activity"/>
    <property type="evidence" value="ECO:0007669"/>
    <property type="project" value="TreeGrafter"/>
</dbReference>
<dbReference type="Pfam" id="PF00083">
    <property type="entry name" value="Sugar_tr"/>
    <property type="match status" value="1"/>
</dbReference>
<feature type="transmembrane region" description="Helical" evidence="7">
    <location>
        <begin position="585"/>
        <end position="604"/>
    </location>
</feature>
<evidence type="ECO:0000256" key="5">
    <source>
        <dbReference type="ARBA" id="ARBA00023136"/>
    </source>
</evidence>
<gene>
    <name evidence="9" type="ORF">CLUP02_07342</name>
</gene>
<dbReference type="FunFam" id="1.20.1250.20:FF:000078">
    <property type="entry name" value="MFS maltose transporter, putative"/>
    <property type="match status" value="1"/>
</dbReference>
<feature type="domain" description="Major facilitator superfamily (MFS) profile" evidence="8">
    <location>
        <begin position="265"/>
        <end position="707"/>
    </location>
</feature>
<dbReference type="SUPFAM" id="SSF103473">
    <property type="entry name" value="MFS general substrate transporter"/>
    <property type="match status" value="1"/>
</dbReference>
<comment type="similarity">
    <text evidence="2">Belongs to the major facilitator superfamily. Sugar transporter (TC 2.A.1.1) family.</text>
</comment>
<feature type="region of interest" description="Disordered" evidence="6">
    <location>
        <begin position="181"/>
        <end position="211"/>
    </location>
</feature>
<dbReference type="Proteomes" id="UP000830671">
    <property type="component" value="Chromosome 4"/>
</dbReference>
<keyword evidence="10" id="KW-1185">Reference proteome</keyword>
<feature type="transmembrane region" description="Helical" evidence="7">
    <location>
        <begin position="685"/>
        <end position="703"/>
    </location>
</feature>
<sequence>MSCARPAAEDHRERLDNSAHMAKRPSCATQERAMYGFEFRRAVTRFARRTKGQNAIPYKPASMNTRSRPRQPGLFPSSSAGRFAPYLFYFHIGILRVAGERRNSLSLNNAGTFPATGSELQIHALGGGAMQPGNVLDTCGSHLAESPRSGSGLECQPSLYSASVKRFPSTPTTISLSAVLGPKTSHHKHLTKPRETVEASPNRSGPPTRYAADDLYNMSVKSVNVGRLNAVNSIASTNNSEPETNQHGHLTLWQSIKKWRRVVLYCIGMTSAILMYGYDYVIVGTVSAMPSFQHDFGQQLNGKWILPSLWLGLWNFVSPGCSMIGSLIGGVFQDRHGRRASLALGSFLSAIGVAVCFVSNLSPDIHTRRIIFLAGKGFQGGAIGMVMTTSQTYMSEILPPNLRGPLLAFFPIFTLLGQLTGAAVIFACLNLANGYTICFASQWPFSALPLLMAFLIPESPTYLIRRNKNSQAHKAQLKLDPAGADPEDTLDTIRRNIEHERRLTNATYVDSFRGVNLRRTLIIMFSNSLPNIFGLTLLSKSSYFVQVVGMKANLSVIVLILGLVCGLIANIMSVWVLSRVGRRRLILSTLSVLSIIWTAMGIVGCWSGPVIPWYTSMTLIAVVIVAGLGVWPASHVVGAETSALHLRSKAQAIGWFTAGANNSIFGFVLPYIFNPDKGNLKAKTGFVFAGLCALGLVIAFFLVPEMKGRTPAEIDRMFELRLPARQFRHWTNSASEGEKNDCASHPPAPLTPTSIRNETCLYALAWRCFSSDDVFRQALRTGLGIIFVRDHELLFNGFPPIEIID</sequence>
<feature type="compositionally biased region" description="Basic and acidic residues" evidence="6">
    <location>
        <begin position="7"/>
        <end position="17"/>
    </location>
</feature>
<dbReference type="InterPro" id="IPR050360">
    <property type="entry name" value="MFS_Sugar_Transporters"/>
</dbReference>
<evidence type="ECO:0000313" key="10">
    <source>
        <dbReference type="Proteomes" id="UP000830671"/>
    </source>
</evidence>
<dbReference type="GeneID" id="73341347"/>
<evidence type="ECO:0000256" key="2">
    <source>
        <dbReference type="ARBA" id="ARBA00010992"/>
    </source>
</evidence>
<organism evidence="9 10">
    <name type="scientific">Colletotrichum lupini</name>
    <dbReference type="NCBI Taxonomy" id="145971"/>
    <lineage>
        <taxon>Eukaryota</taxon>
        <taxon>Fungi</taxon>
        <taxon>Dikarya</taxon>
        <taxon>Ascomycota</taxon>
        <taxon>Pezizomycotina</taxon>
        <taxon>Sordariomycetes</taxon>
        <taxon>Hypocreomycetidae</taxon>
        <taxon>Glomerellales</taxon>
        <taxon>Glomerellaceae</taxon>
        <taxon>Colletotrichum</taxon>
        <taxon>Colletotrichum acutatum species complex</taxon>
    </lineage>
</organism>
<evidence type="ECO:0000256" key="1">
    <source>
        <dbReference type="ARBA" id="ARBA00004141"/>
    </source>
</evidence>
<evidence type="ECO:0000313" key="9">
    <source>
        <dbReference type="EMBL" id="UQC81856.1"/>
    </source>
</evidence>
<evidence type="ECO:0000256" key="7">
    <source>
        <dbReference type="SAM" id="Phobius"/>
    </source>
</evidence>
<feature type="transmembrane region" description="Helical" evidence="7">
    <location>
        <begin position="610"/>
        <end position="631"/>
    </location>
</feature>